<dbReference type="Proteomes" id="UP000886998">
    <property type="component" value="Unassembled WGS sequence"/>
</dbReference>
<keyword evidence="2" id="KW-1185">Reference proteome</keyword>
<sequence>MLYWRLPNNDSLWSFWNAPATKNSSEHLDTSHHVAIVSLKQFFHGLPRRHAPLSDKSRQLSLNGTRSCLIRLTDILVLQTRGQTMNNDPKSLVPFLQPTSEPPALIYQTRHV</sequence>
<dbReference type="AlphaFoldDB" id="A0A8X6X1S6"/>
<reference evidence="1" key="1">
    <citation type="submission" date="2020-08" db="EMBL/GenBank/DDBJ databases">
        <title>Multicomponent nature underlies the extraordinary mechanical properties of spider dragline silk.</title>
        <authorList>
            <person name="Kono N."/>
            <person name="Nakamura H."/>
            <person name="Mori M."/>
            <person name="Yoshida Y."/>
            <person name="Ohtoshi R."/>
            <person name="Malay A.D."/>
            <person name="Moran D.A.P."/>
            <person name="Tomita M."/>
            <person name="Numata K."/>
            <person name="Arakawa K."/>
        </authorList>
    </citation>
    <scope>NUCLEOTIDE SEQUENCE</scope>
</reference>
<comment type="caution">
    <text evidence="1">The sequence shown here is derived from an EMBL/GenBank/DDBJ whole genome shotgun (WGS) entry which is preliminary data.</text>
</comment>
<protein>
    <submittedName>
        <fullName evidence="1">Uncharacterized protein</fullName>
    </submittedName>
</protein>
<dbReference type="EMBL" id="BMAV01004827">
    <property type="protein sequence ID" value="GFY45388.1"/>
    <property type="molecule type" value="Genomic_DNA"/>
</dbReference>
<proteinExistence type="predicted"/>
<evidence type="ECO:0000313" key="2">
    <source>
        <dbReference type="Proteomes" id="UP000886998"/>
    </source>
</evidence>
<accession>A0A8X6X1S6</accession>
<evidence type="ECO:0000313" key="1">
    <source>
        <dbReference type="EMBL" id="GFY45388.1"/>
    </source>
</evidence>
<name>A0A8X6X1S6_9ARAC</name>
<organism evidence="1 2">
    <name type="scientific">Trichonephila inaurata madagascariensis</name>
    <dbReference type="NCBI Taxonomy" id="2747483"/>
    <lineage>
        <taxon>Eukaryota</taxon>
        <taxon>Metazoa</taxon>
        <taxon>Ecdysozoa</taxon>
        <taxon>Arthropoda</taxon>
        <taxon>Chelicerata</taxon>
        <taxon>Arachnida</taxon>
        <taxon>Araneae</taxon>
        <taxon>Araneomorphae</taxon>
        <taxon>Entelegynae</taxon>
        <taxon>Araneoidea</taxon>
        <taxon>Nephilidae</taxon>
        <taxon>Trichonephila</taxon>
        <taxon>Trichonephila inaurata</taxon>
    </lineage>
</organism>
<gene>
    <name evidence="1" type="ORF">TNIN_252681</name>
</gene>